<dbReference type="HAMAP" id="MF_00236">
    <property type="entry name" value="TatA_E"/>
    <property type="match status" value="1"/>
</dbReference>
<dbReference type="GO" id="GO:0043953">
    <property type="term" value="P:protein transport by the Tat complex"/>
    <property type="evidence" value="ECO:0007669"/>
    <property type="project" value="UniProtKB-UniRule"/>
</dbReference>
<feature type="transmembrane region" description="Helical" evidence="9">
    <location>
        <begin position="21"/>
        <end position="44"/>
    </location>
</feature>
<keyword evidence="4 9" id="KW-0812">Transmembrane</keyword>
<comment type="subcellular location">
    <subcellularLocation>
        <location evidence="1 9">Cell membrane</location>
        <topology evidence="1 9">Single-pass membrane protein</topology>
    </subcellularLocation>
</comment>
<proteinExistence type="inferred from homology"/>
<evidence type="ECO:0000256" key="10">
    <source>
        <dbReference type="SAM" id="MobiDB-lite"/>
    </source>
</evidence>
<keyword evidence="8 9" id="KW-0472">Membrane</keyword>
<dbReference type="Gene3D" id="1.20.5.3310">
    <property type="match status" value="1"/>
</dbReference>
<protein>
    <recommendedName>
        <fullName evidence="9">Sec-independent protein translocase protein TatA</fullName>
    </recommendedName>
</protein>
<keyword evidence="2 9" id="KW-0813">Transport</keyword>
<dbReference type="NCBIfam" id="TIGR01411">
    <property type="entry name" value="tatAE"/>
    <property type="match status" value="1"/>
</dbReference>
<evidence type="ECO:0000256" key="8">
    <source>
        <dbReference type="ARBA" id="ARBA00023136"/>
    </source>
</evidence>
<evidence type="ECO:0000256" key="6">
    <source>
        <dbReference type="ARBA" id="ARBA00022989"/>
    </source>
</evidence>
<keyword evidence="5 9" id="KW-0653">Protein transport</keyword>
<evidence type="ECO:0000256" key="3">
    <source>
        <dbReference type="ARBA" id="ARBA00022475"/>
    </source>
</evidence>
<evidence type="ECO:0000256" key="9">
    <source>
        <dbReference type="HAMAP-Rule" id="MF_00236"/>
    </source>
</evidence>
<accession>A0A1H7TA28</accession>
<name>A0A1H7TA28_9SPHI</name>
<dbReference type="PANTHER" id="PTHR42982">
    <property type="entry name" value="SEC-INDEPENDENT PROTEIN TRANSLOCASE PROTEIN TATA"/>
    <property type="match status" value="1"/>
</dbReference>
<dbReference type="GO" id="GO:0033281">
    <property type="term" value="C:TAT protein transport complex"/>
    <property type="evidence" value="ECO:0007669"/>
    <property type="project" value="UniProtKB-UniRule"/>
</dbReference>
<reference evidence="12" key="1">
    <citation type="submission" date="2016-10" db="EMBL/GenBank/DDBJ databases">
        <authorList>
            <person name="Varghese N."/>
            <person name="Submissions S."/>
        </authorList>
    </citation>
    <scope>NUCLEOTIDE SEQUENCE [LARGE SCALE GENOMIC DNA]</scope>
    <source>
        <strain evidence="12">Jip14</strain>
    </source>
</reference>
<comment type="subunit">
    <text evidence="9">Forms a complex with TatC.</text>
</comment>
<dbReference type="AlphaFoldDB" id="A0A1H7TA28"/>
<dbReference type="Proteomes" id="UP000198916">
    <property type="component" value="Unassembled WGS sequence"/>
</dbReference>
<keyword evidence="7 9" id="KW-0811">Translocation</keyword>
<dbReference type="EMBL" id="FNZR01000010">
    <property type="protein sequence ID" value="SEL81359.1"/>
    <property type="molecule type" value="Genomic_DNA"/>
</dbReference>
<gene>
    <name evidence="9" type="primary">tatA</name>
    <name evidence="11" type="ORF">SAMN05421740_110164</name>
</gene>
<feature type="region of interest" description="Disordered" evidence="10">
    <location>
        <begin position="63"/>
        <end position="83"/>
    </location>
</feature>
<organism evidence="11 12">
    <name type="scientific">Parapedobacter koreensis</name>
    <dbReference type="NCBI Taxonomy" id="332977"/>
    <lineage>
        <taxon>Bacteria</taxon>
        <taxon>Pseudomonadati</taxon>
        <taxon>Bacteroidota</taxon>
        <taxon>Sphingobacteriia</taxon>
        <taxon>Sphingobacteriales</taxon>
        <taxon>Sphingobacteriaceae</taxon>
        <taxon>Parapedobacter</taxon>
    </lineage>
</organism>
<dbReference type="GO" id="GO:0008320">
    <property type="term" value="F:protein transmembrane transporter activity"/>
    <property type="evidence" value="ECO:0007669"/>
    <property type="project" value="UniProtKB-UniRule"/>
</dbReference>
<sequence length="83" mass="9332">MLRIYLCRNSKMQTMFYGRTILLGVMGIGGQELLLIVFACLLLFGGKKIPELMRGLGRGVREFKQGQEEAPQSEAVDHQSTEQ</sequence>
<evidence type="ECO:0000256" key="4">
    <source>
        <dbReference type="ARBA" id="ARBA00022692"/>
    </source>
</evidence>
<evidence type="ECO:0000256" key="7">
    <source>
        <dbReference type="ARBA" id="ARBA00023010"/>
    </source>
</evidence>
<keyword evidence="6 9" id="KW-1133">Transmembrane helix</keyword>
<comment type="function">
    <text evidence="9">Part of the twin-arginine translocation (Tat) system that transports large folded proteins containing a characteristic twin-arginine motif in their signal peptide across membranes. TatA could form the protein-conducting channel of the Tat system.</text>
</comment>
<keyword evidence="3 9" id="KW-1003">Cell membrane</keyword>
<comment type="similarity">
    <text evidence="9">Belongs to the TatA/E family.</text>
</comment>
<evidence type="ECO:0000256" key="1">
    <source>
        <dbReference type="ARBA" id="ARBA00004162"/>
    </source>
</evidence>
<dbReference type="STRING" id="332977.SAMN05421740_110164"/>
<evidence type="ECO:0000313" key="12">
    <source>
        <dbReference type="Proteomes" id="UP000198916"/>
    </source>
</evidence>
<keyword evidence="12" id="KW-1185">Reference proteome</keyword>
<dbReference type="Pfam" id="PF02416">
    <property type="entry name" value="TatA_B_E"/>
    <property type="match status" value="1"/>
</dbReference>
<dbReference type="InterPro" id="IPR003369">
    <property type="entry name" value="TatA/B/E"/>
</dbReference>
<evidence type="ECO:0000313" key="11">
    <source>
        <dbReference type="EMBL" id="SEL81359.1"/>
    </source>
</evidence>
<evidence type="ECO:0000256" key="2">
    <source>
        <dbReference type="ARBA" id="ARBA00022448"/>
    </source>
</evidence>
<dbReference type="InterPro" id="IPR006312">
    <property type="entry name" value="TatA/E"/>
</dbReference>
<dbReference type="PANTHER" id="PTHR42982:SF1">
    <property type="entry name" value="SEC-INDEPENDENT PROTEIN TRANSLOCASE PROTEIN TATA"/>
    <property type="match status" value="1"/>
</dbReference>
<evidence type="ECO:0000256" key="5">
    <source>
        <dbReference type="ARBA" id="ARBA00022927"/>
    </source>
</evidence>